<evidence type="ECO:0000313" key="1">
    <source>
        <dbReference type="EMBL" id="CAL8115922.1"/>
    </source>
</evidence>
<comment type="caution">
    <text evidence="1">The sequence shown here is derived from an EMBL/GenBank/DDBJ whole genome shotgun (WGS) entry which is preliminary data.</text>
</comment>
<name>A0ABP1QZL8_9HEXA</name>
<dbReference type="PANTHER" id="PTHR10782:SF4">
    <property type="entry name" value="TONALLI, ISOFORM E"/>
    <property type="match status" value="1"/>
</dbReference>
<gene>
    <name evidence="1" type="ORF">ODALV1_LOCUS17073</name>
</gene>
<organism evidence="1 2">
    <name type="scientific">Orchesella dallaii</name>
    <dbReference type="NCBI Taxonomy" id="48710"/>
    <lineage>
        <taxon>Eukaryota</taxon>
        <taxon>Metazoa</taxon>
        <taxon>Ecdysozoa</taxon>
        <taxon>Arthropoda</taxon>
        <taxon>Hexapoda</taxon>
        <taxon>Collembola</taxon>
        <taxon>Entomobryomorpha</taxon>
        <taxon>Entomobryoidea</taxon>
        <taxon>Orchesellidae</taxon>
        <taxon>Orchesellinae</taxon>
        <taxon>Orchesella</taxon>
    </lineage>
</organism>
<dbReference type="Proteomes" id="UP001642540">
    <property type="component" value="Unassembled WGS sequence"/>
</dbReference>
<keyword evidence="2" id="KW-1185">Reference proteome</keyword>
<dbReference type="Gene3D" id="2.60.120.780">
    <property type="entry name" value="PINIT domain"/>
    <property type="match status" value="1"/>
</dbReference>
<dbReference type="Gene3D" id="3.30.40.10">
    <property type="entry name" value="Zinc/RING finger domain, C3HC4 (zinc finger)"/>
    <property type="match status" value="1"/>
</dbReference>
<dbReference type="EMBL" id="CAXLJM020000051">
    <property type="protein sequence ID" value="CAL8115922.1"/>
    <property type="molecule type" value="Genomic_DNA"/>
</dbReference>
<proteinExistence type="predicted"/>
<dbReference type="PANTHER" id="PTHR10782">
    <property type="entry name" value="ZINC FINGER MIZ DOMAIN-CONTAINING PROTEIN"/>
    <property type="match status" value="1"/>
</dbReference>
<evidence type="ECO:0000313" key="2">
    <source>
        <dbReference type="Proteomes" id="UP001642540"/>
    </source>
</evidence>
<sequence>MDSNTDVPLTEEQVNELSTAELQVMWLKAVTEEVFRINKQELREFALVNSRKRKRDSSPDPALYSVAEQISVSTRVLSERICNFGFHPVDELSIVLKKSQQRLLPLPFYEKLHDMWSPSMALLTAPGEDEPQKYMITGNFTFSREEIEEYEKAETEILLRIWKLSEGEDHTDFIPEGLKLKVNDNVVSVPTSAEAMNIDDYVDLTNGGNLIEGTWTFNETPIDYAFEVVMVRKRTIGELFRAVKAEDVPTESETKQLRTSSKYSIMQKRLYSRCRAVTCTECPSFNLEEFLRSQEKKRYGQFKCITCIATIKFEDLRMCE</sequence>
<dbReference type="InterPro" id="IPR038654">
    <property type="entry name" value="PINIT_sf"/>
</dbReference>
<accession>A0ABP1QZL8</accession>
<dbReference type="InterPro" id="IPR013083">
    <property type="entry name" value="Znf_RING/FYVE/PHD"/>
</dbReference>
<reference evidence="1 2" key="1">
    <citation type="submission" date="2024-08" db="EMBL/GenBank/DDBJ databases">
        <authorList>
            <person name="Cucini C."/>
            <person name="Frati F."/>
        </authorList>
    </citation>
    <scope>NUCLEOTIDE SEQUENCE [LARGE SCALE GENOMIC DNA]</scope>
</reference>
<protein>
    <submittedName>
        <fullName evidence="1">Uncharacterized protein</fullName>
    </submittedName>
</protein>